<feature type="domain" description="AMP-dependent synthetase/ligase" evidence="2">
    <location>
        <begin position="14"/>
        <end position="344"/>
    </location>
</feature>
<evidence type="ECO:0000259" key="2">
    <source>
        <dbReference type="Pfam" id="PF00501"/>
    </source>
</evidence>
<evidence type="ECO:0000313" key="5">
    <source>
        <dbReference type="Proteomes" id="UP000320585"/>
    </source>
</evidence>
<name>A0A8D5A5N3_9FIRM</name>
<dbReference type="GO" id="GO:0016405">
    <property type="term" value="F:CoA-ligase activity"/>
    <property type="evidence" value="ECO:0007669"/>
    <property type="project" value="TreeGrafter"/>
</dbReference>
<dbReference type="InterPro" id="IPR000873">
    <property type="entry name" value="AMP-dep_synth/lig_dom"/>
</dbReference>
<dbReference type="Gene3D" id="3.30.300.30">
    <property type="match status" value="1"/>
</dbReference>
<dbReference type="AlphaFoldDB" id="A0A8D5A5N3"/>
<evidence type="ECO:0000256" key="1">
    <source>
        <dbReference type="SAM" id="Phobius"/>
    </source>
</evidence>
<reference evidence="5" key="1">
    <citation type="submission" date="2019-05" db="EMBL/GenBank/DDBJ databases">
        <title>Complete genome sequencing of Dialister sp. strain 5BBH33.</title>
        <authorList>
            <person name="Sakamoto M."/>
            <person name="Murakami T."/>
            <person name="Mori H."/>
        </authorList>
    </citation>
    <scope>NUCLEOTIDE SEQUENCE [LARGE SCALE GENOMIC DNA]</scope>
    <source>
        <strain evidence="5">5BBH33</strain>
    </source>
</reference>
<dbReference type="InterPro" id="IPR045851">
    <property type="entry name" value="AMP-bd_C_sf"/>
</dbReference>
<dbReference type="PANTHER" id="PTHR24096">
    <property type="entry name" value="LONG-CHAIN-FATTY-ACID--COA LIGASE"/>
    <property type="match status" value="1"/>
</dbReference>
<evidence type="ECO:0000259" key="3">
    <source>
        <dbReference type="Pfam" id="PF13193"/>
    </source>
</evidence>
<dbReference type="PROSITE" id="PS00455">
    <property type="entry name" value="AMP_BINDING"/>
    <property type="match status" value="1"/>
</dbReference>
<dbReference type="Proteomes" id="UP000320585">
    <property type="component" value="Chromosome"/>
</dbReference>
<evidence type="ECO:0000313" key="4">
    <source>
        <dbReference type="EMBL" id="BBK26169.1"/>
    </source>
</evidence>
<dbReference type="Pfam" id="PF13193">
    <property type="entry name" value="AMP-binding_C"/>
    <property type="match status" value="1"/>
</dbReference>
<protein>
    <submittedName>
        <fullName evidence="4">Long-chain-fatty-acid--CoA ligase</fullName>
    </submittedName>
</protein>
<proteinExistence type="predicted"/>
<dbReference type="Gene3D" id="3.40.50.12780">
    <property type="entry name" value="N-terminal domain of ligase-like"/>
    <property type="match status" value="1"/>
</dbReference>
<dbReference type="Pfam" id="PF00501">
    <property type="entry name" value="AMP-binding"/>
    <property type="match status" value="1"/>
</dbReference>
<keyword evidence="4" id="KW-0436">Ligase</keyword>
<dbReference type="SUPFAM" id="SSF56801">
    <property type="entry name" value="Acetyl-CoA synthetase-like"/>
    <property type="match status" value="1"/>
</dbReference>
<accession>A0A8D5A5N3</accession>
<keyword evidence="5" id="KW-1185">Reference proteome</keyword>
<organism evidence="4 5">
    <name type="scientific">Dialister hominis</name>
    <dbReference type="NCBI Taxonomy" id="2582419"/>
    <lineage>
        <taxon>Bacteria</taxon>
        <taxon>Bacillati</taxon>
        <taxon>Bacillota</taxon>
        <taxon>Negativicutes</taxon>
        <taxon>Veillonellales</taxon>
        <taxon>Veillonellaceae</taxon>
        <taxon>Dialister</taxon>
    </lineage>
</organism>
<dbReference type="OrthoDB" id="9778383at2"/>
<dbReference type="KEGG" id="dho:Dia5BBH33_21040"/>
<dbReference type="RefSeq" id="WP_108850284.1">
    <property type="nucleotide sequence ID" value="NZ_AP019697.1"/>
</dbReference>
<dbReference type="InterPro" id="IPR020845">
    <property type="entry name" value="AMP-binding_CS"/>
</dbReference>
<sequence length="479" mass="53212">MFLHEIIKGADPAHLVFEGDAVVTYGELEKTVARYRNTLYEMGVRQGERVGLYTANRAEFVYVFMAVVSLGAIIIPINNSLVDREVDYILRDSGSMLLITDTVLEVSCPSIGIHDLDYKTKKEIAPAAPDFPEDVTEDDVCALVYTSGTTGSPKGAMLTHRNLVSNVEQYLQRITFVPEDKVLCVLPMFHAYGLTTVVNAGLYAHATIVILRSKSPSEITNTIVEHSVTIAIMVPPMYNLLARRGEPEVMKSVHTFISGGASIPQPVSQAFHNRYHHPVQEGYGLTEASPVVCMMPAGKPKYLTSGPVLPGVEAYVRTESGGPYVPGTVGELMVRGSNVMKGYWEKPEETRKVLTENGWLHTGDLAYMDDEQYIYIVDRIKDLIIMNGENIYPGEVEDCIYEVEGVGECAVVGHPDPLRGQAVWAYVVMKDGYEFDEMKIRRHMSKNIASYKIPRRFIPMDALPKNATGKILKRALQDN</sequence>
<feature type="domain" description="AMP-binding enzyme C-terminal" evidence="3">
    <location>
        <begin position="395"/>
        <end position="470"/>
    </location>
</feature>
<dbReference type="GeneID" id="92717300"/>
<feature type="transmembrane region" description="Helical" evidence="1">
    <location>
        <begin position="60"/>
        <end position="77"/>
    </location>
</feature>
<dbReference type="InterPro" id="IPR042099">
    <property type="entry name" value="ANL_N_sf"/>
</dbReference>
<dbReference type="InterPro" id="IPR025110">
    <property type="entry name" value="AMP-bd_C"/>
</dbReference>
<keyword evidence="1" id="KW-0812">Transmembrane</keyword>
<keyword evidence="1" id="KW-0472">Membrane</keyword>
<dbReference type="EMBL" id="AP019697">
    <property type="protein sequence ID" value="BBK26169.1"/>
    <property type="molecule type" value="Genomic_DNA"/>
</dbReference>
<keyword evidence="1" id="KW-1133">Transmembrane helix</keyword>
<gene>
    <name evidence="4" type="ORF">Dia5BBH33_21040</name>
</gene>